<keyword evidence="2" id="KW-1185">Reference proteome</keyword>
<protein>
    <submittedName>
        <fullName evidence="1">Uncharacterized protein</fullName>
    </submittedName>
</protein>
<geneLocation type="plasmid" evidence="1 2">
    <name>pPP3</name>
</geneLocation>
<name>A0ABM7VL31_9BACT</name>
<dbReference type="RefSeq" id="WP_332921790.1">
    <property type="nucleotide sequence ID" value="NZ_AP025295.1"/>
</dbReference>
<proteinExistence type="predicted"/>
<organism evidence="1 2">
    <name type="scientific">Persicobacter psychrovividus</name>
    <dbReference type="NCBI Taxonomy" id="387638"/>
    <lineage>
        <taxon>Bacteria</taxon>
        <taxon>Pseudomonadati</taxon>
        <taxon>Bacteroidota</taxon>
        <taxon>Cytophagia</taxon>
        <taxon>Cytophagales</taxon>
        <taxon>Persicobacteraceae</taxon>
        <taxon>Persicobacter</taxon>
    </lineage>
</organism>
<evidence type="ECO:0000313" key="2">
    <source>
        <dbReference type="Proteomes" id="UP001354989"/>
    </source>
</evidence>
<dbReference type="EMBL" id="AP025295">
    <property type="protein sequence ID" value="BDD01706.1"/>
    <property type="molecule type" value="Genomic_DNA"/>
</dbReference>
<keyword evidence="1" id="KW-0614">Plasmid</keyword>
<evidence type="ECO:0000313" key="1">
    <source>
        <dbReference type="EMBL" id="BDD01706.1"/>
    </source>
</evidence>
<sequence length="66" mass="7569">METVLQLIELLNNKDESPKAILVHPESYDILKLYQKDDFYISFFKGNPPILVSDDSIPLGQLSVKF</sequence>
<reference evidence="1 2" key="1">
    <citation type="submission" date="2021-12" db="EMBL/GenBank/DDBJ databases">
        <title>Genome sequencing of bacteria with rrn-lacking chromosome and rrn-plasmid.</title>
        <authorList>
            <person name="Anda M."/>
            <person name="Iwasaki W."/>
        </authorList>
    </citation>
    <scope>NUCLEOTIDE SEQUENCE [LARGE SCALE GENOMIC DNA]</scope>
    <source>
        <strain evidence="1 2">NBRC 101262</strain>
        <plasmid evidence="1 2">pPP3</plasmid>
    </source>
</reference>
<gene>
    <name evidence="1" type="ORF">PEPS_39860</name>
</gene>
<accession>A0ABM7VL31</accession>
<dbReference type="Proteomes" id="UP001354989">
    <property type="component" value="Plasmid pPP3"/>
</dbReference>